<proteinExistence type="inferred from homology"/>
<evidence type="ECO:0000256" key="13">
    <source>
        <dbReference type="ARBA" id="ARBA00048493"/>
    </source>
</evidence>
<organism evidence="16 17">
    <name type="scientific">Methanocella paludicola (strain DSM 17711 / JCM 13418 / NBRC 101707 / SANAE)</name>
    <dbReference type="NCBI Taxonomy" id="304371"/>
    <lineage>
        <taxon>Archaea</taxon>
        <taxon>Methanobacteriati</taxon>
        <taxon>Methanobacteriota</taxon>
        <taxon>Stenosarchaea group</taxon>
        <taxon>Methanomicrobia</taxon>
        <taxon>Methanocellales</taxon>
        <taxon>Methanocellaceae</taxon>
        <taxon>Methanocella</taxon>
    </lineage>
</organism>
<dbReference type="PATRIC" id="fig|304371.9.peg.829"/>
<name>D1YWQ2_METPS</name>
<evidence type="ECO:0000313" key="16">
    <source>
        <dbReference type="EMBL" id="BAI60874.1"/>
    </source>
</evidence>
<comment type="pathway">
    <text evidence="2">Nucleotide-sugar biosynthesis; UDP-N-acetyl-alpha-D-glucosamine biosynthesis; UDP-N-acetyl-alpha-D-glucosamine from N-acetyl-alpha-D-glucosamine 1-phosphate: step 1/1.</text>
</comment>
<evidence type="ECO:0000313" key="17">
    <source>
        <dbReference type="Proteomes" id="UP000001882"/>
    </source>
</evidence>
<feature type="domain" description="Nucleotidyl transferase" evidence="14">
    <location>
        <begin position="3"/>
        <end position="228"/>
    </location>
</feature>
<gene>
    <name evidence="16" type="ordered locus">MCP_0802</name>
</gene>
<dbReference type="GeneID" id="8680840"/>
<dbReference type="Gene3D" id="2.160.10.10">
    <property type="entry name" value="Hexapeptide repeat proteins"/>
    <property type="match status" value="1"/>
</dbReference>
<evidence type="ECO:0000256" key="2">
    <source>
        <dbReference type="ARBA" id="ARBA00005208"/>
    </source>
</evidence>
<sequence length="407" mass="43694">MRAVILAAGEGTRMRPLTENRPKVMLPIANKPMLEYIIGEVHAAGIHDITLIVGYKKEAVMEYFGDGSKFGVRIDYIVQEKQMGTGHAFGMASSIKDVRFIALNGDVIVSAAQVRRLMKRREAAVIAVKKVADPRAYGVIEADGGRVKRIVEKSQNPPTDMANAGIYLFSRPIFHAIENTGLSPRGEIEVTDAIQYLIDNGSQVGFVLMKEDWLDIGKPWDLLTANEMALKLMKSKIEGEVEPLATLKGEVSVGKGTIVRNGAYIVGPVTIGEDCDIGPNCFIRASTSIGDNVHIGNAVEVKNSIIMDGTKIGHLSYVGDSVIGCRCNFGAGTKIANLRLDEKTIPVIVKGERVDSGRRKLGVIMGDDVHTGIGSLINVGTVIYAGAQIGPGALVKGEVAAGQNIMR</sequence>
<evidence type="ECO:0000256" key="12">
    <source>
        <dbReference type="ARBA" id="ARBA00048247"/>
    </source>
</evidence>
<accession>D1YWQ2</accession>
<dbReference type="InterPro" id="IPR050065">
    <property type="entry name" value="GlmU-like"/>
</dbReference>
<evidence type="ECO:0000256" key="11">
    <source>
        <dbReference type="ARBA" id="ARBA00023315"/>
    </source>
</evidence>
<comment type="catalytic activity">
    <reaction evidence="13">
        <text>N-acetyl-alpha-D-glucosamine 1-phosphate + UTP + H(+) = UDP-N-acetyl-alpha-D-glucosamine + diphosphate</text>
        <dbReference type="Rhea" id="RHEA:13509"/>
        <dbReference type="ChEBI" id="CHEBI:15378"/>
        <dbReference type="ChEBI" id="CHEBI:33019"/>
        <dbReference type="ChEBI" id="CHEBI:46398"/>
        <dbReference type="ChEBI" id="CHEBI:57705"/>
        <dbReference type="ChEBI" id="CHEBI:57776"/>
        <dbReference type="EC" id="2.7.7.23"/>
    </reaction>
</comment>
<evidence type="ECO:0000259" key="14">
    <source>
        <dbReference type="Pfam" id="PF00483"/>
    </source>
</evidence>
<protein>
    <recommendedName>
        <fullName evidence="7">Bifunctional protein GlmU</fullName>
        <ecNumber evidence="5">2.3.1.157</ecNumber>
        <ecNumber evidence="6">2.7.7.23</ecNumber>
    </recommendedName>
</protein>
<dbReference type="Pfam" id="PF25087">
    <property type="entry name" value="GMPPB_C"/>
    <property type="match status" value="1"/>
</dbReference>
<keyword evidence="10" id="KW-0511">Multifunctional enzyme</keyword>
<dbReference type="SUPFAM" id="SSF53448">
    <property type="entry name" value="Nucleotide-diphospho-sugar transferases"/>
    <property type="match status" value="1"/>
</dbReference>
<dbReference type="Proteomes" id="UP000001882">
    <property type="component" value="Chromosome"/>
</dbReference>
<dbReference type="EC" id="2.3.1.157" evidence="5"/>
<evidence type="ECO:0000259" key="15">
    <source>
        <dbReference type="Pfam" id="PF25087"/>
    </source>
</evidence>
<dbReference type="AlphaFoldDB" id="D1YWQ2"/>
<reference evidence="16 17" key="1">
    <citation type="journal article" date="2007" name="Appl. Environ. Microbiol.">
        <title>Isolation of key methanogens for global methane emission from rice paddy fields: a novel isolate affiliated with the clone cluster rice cluster I.</title>
        <authorList>
            <person name="Sakai S."/>
            <person name="Imachi H."/>
            <person name="Sekiguchi Y."/>
            <person name="Ohashi A."/>
            <person name="Harada H."/>
            <person name="Kamagata Y."/>
        </authorList>
    </citation>
    <scope>NUCLEOTIDE SEQUENCE [LARGE SCALE GENOMIC DNA]</scope>
    <source>
        <strain evidence="17">DSM 17711 / JCM 13418 / NBRC 101707 / SANAE</strain>
    </source>
</reference>
<keyword evidence="9" id="KW-0548">Nucleotidyltransferase</keyword>
<evidence type="ECO:0000256" key="1">
    <source>
        <dbReference type="ARBA" id="ARBA00005166"/>
    </source>
</evidence>
<dbReference type="InterPro" id="IPR023915">
    <property type="entry name" value="Bifunctiontional_GlmU_arc-type"/>
</dbReference>
<evidence type="ECO:0000256" key="4">
    <source>
        <dbReference type="ARBA" id="ARBA00007947"/>
    </source>
</evidence>
<evidence type="ECO:0000256" key="10">
    <source>
        <dbReference type="ARBA" id="ARBA00023268"/>
    </source>
</evidence>
<evidence type="ECO:0000256" key="8">
    <source>
        <dbReference type="ARBA" id="ARBA00022679"/>
    </source>
</evidence>
<dbReference type="KEGG" id="mpd:MCP_0802"/>
<dbReference type="STRING" id="304371.MCP_0802"/>
<evidence type="ECO:0000256" key="6">
    <source>
        <dbReference type="ARBA" id="ARBA00012457"/>
    </source>
</evidence>
<dbReference type="EMBL" id="AP011532">
    <property type="protein sequence ID" value="BAI60874.1"/>
    <property type="molecule type" value="Genomic_DNA"/>
</dbReference>
<evidence type="ECO:0000256" key="3">
    <source>
        <dbReference type="ARBA" id="ARBA00007707"/>
    </source>
</evidence>
<dbReference type="InterPro" id="IPR011004">
    <property type="entry name" value="Trimer_LpxA-like_sf"/>
</dbReference>
<dbReference type="PANTHER" id="PTHR43584:SF8">
    <property type="entry name" value="N-ACETYLMURAMATE ALPHA-1-PHOSPHATE URIDYLYLTRANSFERASE"/>
    <property type="match status" value="1"/>
</dbReference>
<dbReference type="CDD" id="cd05636">
    <property type="entry name" value="LbH_G1P_TT_C_like"/>
    <property type="match status" value="1"/>
</dbReference>
<dbReference type="PANTHER" id="PTHR43584">
    <property type="entry name" value="NUCLEOTIDYL TRANSFERASE"/>
    <property type="match status" value="1"/>
</dbReference>
<comment type="similarity">
    <text evidence="3">In the C-terminal section; belongs to the transferase hexapeptide repeat family.</text>
</comment>
<dbReference type="GO" id="GO:0006048">
    <property type="term" value="P:UDP-N-acetylglucosamine biosynthetic process"/>
    <property type="evidence" value="ECO:0007669"/>
    <property type="project" value="UniProtKB-UniPathway"/>
</dbReference>
<dbReference type="EC" id="2.7.7.23" evidence="6"/>
<dbReference type="RefSeq" id="WP_012899553.1">
    <property type="nucleotide sequence ID" value="NC_013665.1"/>
</dbReference>
<dbReference type="OrthoDB" id="15372at2157"/>
<dbReference type="InParanoid" id="D1YWQ2"/>
<dbReference type="Gene3D" id="3.90.550.10">
    <property type="entry name" value="Spore Coat Polysaccharide Biosynthesis Protein SpsA, Chain A"/>
    <property type="match status" value="1"/>
</dbReference>
<dbReference type="GO" id="GO:0019134">
    <property type="term" value="F:glucosamine-1-phosphate N-acetyltransferase activity"/>
    <property type="evidence" value="ECO:0007669"/>
    <property type="project" value="UniProtKB-EC"/>
</dbReference>
<dbReference type="FunCoup" id="D1YWQ2">
    <property type="interactions" value="80"/>
</dbReference>
<evidence type="ECO:0000256" key="7">
    <source>
        <dbReference type="ARBA" id="ARBA00013414"/>
    </source>
</evidence>
<keyword evidence="17" id="KW-1185">Reference proteome</keyword>
<dbReference type="SUPFAM" id="SSF51161">
    <property type="entry name" value="Trimeric LpxA-like enzymes"/>
    <property type="match status" value="1"/>
</dbReference>
<dbReference type="Pfam" id="PF00483">
    <property type="entry name" value="NTP_transferase"/>
    <property type="match status" value="1"/>
</dbReference>
<dbReference type="InterPro" id="IPR005835">
    <property type="entry name" value="NTP_transferase_dom"/>
</dbReference>
<dbReference type="InterPro" id="IPR029044">
    <property type="entry name" value="Nucleotide-diphossugar_trans"/>
</dbReference>
<reference evidence="16 17" key="2">
    <citation type="journal article" date="2008" name="Int. J. Syst. Evol. Microbiol.">
        <title>Methanocella paludicola gen. nov., sp. nov., a methane-producing archaeon, the first isolate of the lineage 'Rice Cluster I', and proposal of the new archaeal order Methanocellales ord. nov.</title>
        <authorList>
            <person name="Sakai S."/>
            <person name="Imachi H."/>
            <person name="Hanada S."/>
            <person name="Ohashi A."/>
            <person name="Harada H."/>
            <person name="Kamagata Y."/>
        </authorList>
    </citation>
    <scope>NUCLEOTIDE SEQUENCE [LARGE SCALE GENOMIC DNA]</scope>
    <source>
        <strain evidence="17">DSM 17711 / JCM 13418 / NBRC 101707 / SANAE</strain>
    </source>
</reference>
<dbReference type="GO" id="GO:0003977">
    <property type="term" value="F:UDP-N-acetylglucosamine diphosphorylase activity"/>
    <property type="evidence" value="ECO:0007669"/>
    <property type="project" value="UniProtKB-EC"/>
</dbReference>
<dbReference type="InterPro" id="IPR056729">
    <property type="entry name" value="GMPPB_C"/>
</dbReference>
<evidence type="ECO:0000256" key="5">
    <source>
        <dbReference type="ARBA" id="ARBA00012225"/>
    </source>
</evidence>
<reference evidence="17" key="3">
    <citation type="journal article" date="2011" name="PLoS ONE">
        <title>Genome sequence of a mesophilic hydrogenotrophic methanogen Methanocella paludicola, the first cultivated representative of the order Methanocellales.</title>
        <authorList>
            <person name="Sakai S."/>
            <person name="Takaki Y."/>
            <person name="Shimamura S."/>
            <person name="Sekine M."/>
            <person name="Tajima T."/>
            <person name="Kosugi H."/>
            <person name="Ichikawa N."/>
            <person name="Tasumi E."/>
            <person name="Hiraki A.T."/>
            <person name="Shimizu A."/>
            <person name="Kato Y."/>
            <person name="Nishiko R."/>
            <person name="Mori K."/>
            <person name="Fujita N."/>
            <person name="Imachi H."/>
            <person name="Takai K."/>
        </authorList>
    </citation>
    <scope>NUCLEOTIDE SEQUENCE [LARGE SCALE GENOMIC DNA]</scope>
    <source>
        <strain evidence="17">DSM 17711 / JCM 13418 / NBRC 101707 / SANAE</strain>
    </source>
</reference>
<feature type="domain" description="Mannose-1-phosphate guanyltransferase C-terminal" evidence="15">
    <location>
        <begin position="265"/>
        <end position="382"/>
    </location>
</feature>
<dbReference type="UniPathway" id="UPA00113">
    <property type="reaction ID" value="UER00532"/>
</dbReference>
<dbReference type="eggNOG" id="arCOG00666">
    <property type="taxonomic scope" value="Archaea"/>
</dbReference>
<evidence type="ECO:0000256" key="9">
    <source>
        <dbReference type="ARBA" id="ARBA00022695"/>
    </source>
</evidence>
<comment type="pathway">
    <text evidence="1">Nucleotide-sugar biosynthesis; UDP-N-acetyl-alpha-D-glucosamine biosynthesis; N-acetyl-alpha-D-glucosamine 1-phosphate from alpha-D-glucosamine 6-phosphate (route II): step 2/2.</text>
</comment>
<keyword evidence="11" id="KW-0012">Acyltransferase</keyword>
<dbReference type="NCBIfam" id="TIGR03992">
    <property type="entry name" value="Arch_glmU"/>
    <property type="match status" value="1"/>
</dbReference>
<comment type="similarity">
    <text evidence="4">In the N-terminal section; belongs to the N-acetylglucosamine-1-phosphate uridyltransferase family.</text>
</comment>
<keyword evidence="8" id="KW-0808">Transferase</keyword>
<comment type="catalytic activity">
    <reaction evidence="12">
        <text>alpha-D-glucosamine 1-phosphate + acetyl-CoA = N-acetyl-alpha-D-glucosamine 1-phosphate + CoA + H(+)</text>
        <dbReference type="Rhea" id="RHEA:13725"/>
        <dbReference type="ChEBI" id="CHEBI:15378"/>
        <dbReference type="ChEBI" id="CHEBI:57287"/>
        <dbReference type="ChEBI" id="CHEBI:57288"/>
        <dbReference type="ChEBI" id="CHEBI:57776"/>
        <dbReference type="ChEBI" id="CHEBI:58516"/>
        <dbReference type="EC" id="2.3.1.157"/>
    </reaction>
</comment>